<dbReference type="OrthoDB" id="634604at2759"/>
<dbReference type="InterPro" id="IPR056423">
    <property type="entry name" value="BACK_BPM_SPOP"/>
</dbReference>
<dbReference type="SUPFAM" id="SSF49599">
    <property type="entry name" value="TRAF domain-like"/>
    <property type="match status" value="1"/>
</dbReference>
<evidence type="ECO:0000313" key="6">
    <source>
        <dbReference type="EnsemblPlants" id="KQJ84729"/>
    </source>
</evidence>
<reference evidence="5 6" key="1">
    <citation type="journal article" date="2010" name="Nature">
        <title>Genome sequencing and analysis of the model grass Brachypodium distachyon.</title>
        <authorList>
            <consortium name="International Brachypodium Initiative"/>
        </authorList>
    </citation>
    <scope>NUCLEOTIDE SEQUENCE [LARGE SCALE GENOMIC DNA]</scope>
    <source>
        <strain evidence="5 6">Bd21</strain>
    </source>
</reference>
<gene>
    <name evidence="6" type="primary">LOC100836208</name>
    <name evidence="5" type="ORF">BRADI_5g22472v3</name>
</gene>
<dbReference type="InterPro" id="IPR002083">
    <property type="entry name" value="MATH/TRAF_dom"/>
</dbReference>
<evidence type="ECO:0008006" key="8">
    <source>
        <dbReference type="Google" id="ProtNLM"/>
    </source>
</evidence>
<dbReference type="Pfam" id="PF24570">
    <property type="entry name" value="BACK_BPM_SPOP"/>
    <property type="match status" value="1"/>
</dbReference>
<dbReference type="SUPFAM" id="SSF54695">
    <property type="entry name" value="POZ domain"/>
    <property type="match status" value="1"/>
</dbReference>
<dbReference type="Gramene" id="KQJ84729">
    <property type="protein sequence ID" value="KQJ84729"/>
    <property type="gene ID" value="BRADI_5g22472v3"/>
</dbReference>
<dbReference type="InterPro" id="IPR008974">
    <property type="entry name" value="TRAF-like"/>
</dbReference>
<dbReference type="Gene3D" id="2.60.210.10">
    <property type="entry name" value="Apoptosis, Tumor Necrosis Factor Receptor Associated Protein 2, Chain A"/>
    <property type="match status" value="1"/>
</dbReference>
<organism evidence="5">
    <name type="scientific">Brachypodium distachyon</name>
    <name type="common">Purple false brome</name>
    <name type="synonym">Trachynia distachya</name>
    <dbReference type="NCBI Taxonomy" id="15368"/>
    <lineage>
        <taxon>Eukaryota</taxon>
        <taxon>Viridiplantae</taxon>
        <taxon>Streptophyta</taxon>
        <taxon>Embryophyta</taxon>
        <taxon>Tracheophyta</taxon>
        <taxon>Spermatophyta</taxon>
        <taxon>Magnoliopsida</taxon>
        <taxon>Liliopsida</taxon>
        <taxon>Poales</taxon>
        <taxon>Poaceae</taxon>
        <taxon>BOP clade</taxon>
        <taxon>Pooideae</taxon>
        <taxon>Stipodae</taxon>
        <taxon>Brachypodieae</taxon>
        <taxon>Brachypodium</taxon>
    </lineage>
</organism>
<dbReference type="GeneID" id="100836208"/>
<dbReference type="InterPro" id="IPR045005">
    <property type="entry name" value="BPM1-6"/>
</dbReference>
<dbReference type="SMART" id="SM00225">
    <property type="entry name" value="BTB"/>
    <property type="match status" value="1"/>
</dbReference>
<reference evidence="5" key="2">
    <citation type="submission" date="2017-06" db="EMBL/GenBank/DDBJ databases">
        <title>WGS assembly of Brachypodium distachyon.</title>
        <authorList>
            <consortium name="The International Brachypodium Initiative"/>
            <person name="Lucas S."/>
            <person name="Harmon-Smith M."/>
            <person name="Lail K."/>
            <person name="Tice H."/>
            <person name="Grimwood J."/>
            <person name="Bruce D."/>
            <person name="Barry K."/>
            <person name="Shu S."/>
            <person name="Lindquist E."/>
            <person name="Wang M."/>
            <person name="Pitluck S."/>
            <person name="Vogel J.P."/>
            <person name="Garvin D.F."/>
            <person name="Mockler T.C."/>
            <person name="Schmutz J."/>
            <person name="Rokhsar D."/>
            <person name="Bevan M.W."/>
        </authorList>
    </citation>
    <scope>NUCLEOTIDE SEQUENCE</scope>
    <source>
        <strain evidence="5">Bd21</strain>
    </source>
</reference>
<dbReference type="CDD" id="cd18280">
    <property type="entry name" value="BTB_POZ_BPM_plant"/>
    <property type="match status" value="1"/>
</dbReference>
<reference evidence="6" key="3">
    <citation type="submission" date="2018-08" db="UniProtKB">
        <authorList>
            <consortium name="EnsemblPlants"/>
        </authorList>
    </citation>
    <scope>IDENTIFICATION</scope>
    <source>
        <strain evidence="6">cv. Bd21</strain>
    </source>
</reference>
<protein>
    <recommendedName>
        <fullName evidence="8">BTB domain-containing protein</fullName>
    </recommendedName>
</protein>
<dbReference type="Pfam" id="PF22486">
    <property type="entry name" value="MATH_2"/>
    <property type="match status" value="1"/>
</dbReference>
<dbReference type="PANTHER" id="PTHR26379:SF385">
    <property type="entry name" value="BTB DOMAIN-CONTAINING PROTEIN"/>
    <property type="match status" value="1"/>
</dbReference>
<dbReference type="InterPro" id="IPR011333">
    <property type="entry name" value="SKP1/BTB/POZ_sf"/>
</dbReference>
<dbReference type="GO" id="GO:0016567">
    <property type="term" value="P:protein ubiquitination"/>
    <property type="evidence" value="ECO:0007669"/>
    <property type="project" value="InterPro"/>
</dbReference>
<evidence type="ECO:0000259" key="3">
    <source>
        <dbReference type="PROSITE" id="PS50097"/>
    </source>
</evidence>
<evidence type="ECO:0000313" key="5">
    <source>
        <dbReference type="EMBL" id="KQJ84729.1"/>
    </source>
</evidence>
<dbReference type="Proteomes" id="UP000008810">
    <property type="component" value="Chromosome 5"/>
</dbReference>
<accession>A0A0Q3P6X9</accession>
<sequence>MANRSSSARDQLQPEITLSRCLTESATATLTLDVTNYLELDGMGVGEFVSSRVFSVGGHDWVLRFYPDGEGYSEDGYAGNTSAFVRYQGEARGVRAKFTMEMLHKQGISQAAVVASYGSVSSVFSPGMWKEDWGYQVFVHKSKLRELSELGGDGGCSFTIRCVLTVVTNESPPIELPGSLERALKDGKGADVTFNVSGSAFRAHRFMLAARSPVFEAQLFGPMAEKDMGRVEVVDVEPAIFEMMLHYIYTDSLPPCGGDDDEGGGGGGAYGAAVLQHLLVAADRYGIDRLKTICEEKLCESIGVETVTSTLALANQHFCERLKDACLEFMSSPEVLGAVPGDRYVQRAP</sequence>
<dbReference type="EMBL" id="CM000884">
    <property type="protein sequence ID" value="KQJ84729.1"/>
    <property type="molecule type" value="Genomic_DNA"/>
</dbReference>
<dbReference type="PROSITE" id="PS50144">
    <property type="entry name" value="MATH"/>
    <property type="match status" value="1"/>
</dbReference>
<feature type="domain" description="MATH" evidence="4">
    <location>
        <begin position="27"/>
        <end position="162"/>
    </location>
</feature>
<dbReference type="PANTHER" id="PTHR26379">
    <property type="entry name" value="BTB/POZ AND MATH DOMAIN-CONTAINING PROTEIN 1"/>
    <property type="match status" value="1"/>
</dbReference>
<evidence type="ECO:0000313" key="7">
    <source>
        <dbReference type="Proteomes" id="UP000008810"/>
    </source>
</evidence>
<dbReference type="EnsemblPlants" id="KQJ84729">
    <property type="protein sequence ID" value="KQJ84729"/>
    <property type="gene ID" value="BRADI_5g22472v3"/>
</dbReference>
<dbReference type="KEGG" id="bdi:100836208"/>
<dbReference type="Gene3D" id="3.30.710.10">
    <property type="entry name" value="Potassium Channel Kv1.1, Chain A"/>
    <property type="match status" value="1"/>
</dbReference>
<dbReference type="Gene3D" id="6.10.250.3030">
    <property type="match status" value="1"/>
</dbReference>
<dbReference type="AlphaFoldDB" id="A0A0Q3P6X9"/>
<name>A0A0Q3P6X9_BRADI</name>
<evidence type="ECO:0000256" key="2">
    <source>
        <dbReference type="ARBA" id="ARBA00010846"/>
    </source>
</evidence>
<dbReference type="CDD" id="cd00121">
    <property type="entry name" value="MATH"/>
    <property type="match status" value="1"/>
</dbReference>
<proteinExistence type="inferred from homology"/>
<comment type="pathway">
    <text evidence="1">Protein modification; protein ubiquitination.</text>
</comment>
<evidence type="ECO:0000259" key="4">
    <source>
        <dbReference type="PROSITE" id="PS50144"/>
    </source>
</evidence>
<dbReference type="InterPro" id="IPR000210">
    <property type="entry name" value="BTB/POZ_dom"/>
</dbReference>
<comment type="similarity">
    <text evidence="2">Belongs to the Tdpoz family.</text>
</comment>
<feature type="domain" description="BTB" evidence="3">
    <location>
        <begin position="190"/>
        <end position="253"/>
    </location>
</feature>
<dbReference type="Pfam" id="PF00651">
    <property type="entry name" value="BTB"/>
    <property type="match status" value="1"/>
</dbReference>
<keyword evidence="7" id="KW-1185">Reference proteome</keyword>
<dbReference type="PROSITE" id="PS50097">
    <property type="entry name" value="BTB"/>
    <property type="match status" value="1"/>
</dbReference>
<evidence type="ECO:0000256" key="1">
    <source>
        <dbReference type="ARBA" id="ARBA00004906"/>
    </source>
</evidence>